<dbReference type="EMBL" id="PKPP01014138">
    <property type="protein sequence ID" value="PWA40015.1"/>
    <property type="molecule type" value="Genomic_DNA"/>
</dbReference>
<keyword evidence="1" id="KW-0547">Nucleotide-binding</keyword>
<sequence length="140" mass="15856">MVFRCFSFTFEENEEIEYDTRTETDTTATQTFHTACSDLNRSVPSIHAKVPEFSNLAEKPSNLRVFRISELKAATKSFSRASMIGEGGFGCVYRGVIKSLEPPFEDIQVAVKYAHGVLQASSSLDFIYIRSNMGWFRLFT</sequence>
<dbReference type="Gene3D" id="3.30.200.20">
    <property type="entry name" value="Phosphorylase Kinase, domain 1"/>
    <property type="match status" value="1"/>
</dbReference>
<dbReference type="PANTHER" id="PTHR45621">
    <property type="entry name" value="OS01G0588500 PROTEIN-RELATED"/>
    <property type="match status" value="1"/>
</dbReference>
<dbReference type="SUPFAM" id="SSF56112">
    <property type="entry name" value="Protein kinase-like (PK-like)"/>
    <property type="match status" value="1"/>
</dbReference>
<evidence type="ECO:0000313" key="2">
    <source>
        <dbReference type="EMBL" id="PWA40015.1"/>
    </source>
</evidence>
<dbReference type="PROSITE" id="PS00107">
    <property type="entry name" value="PROTEIN_KINASE_ATP"/>
    <property type="match status" value="1"/>
</dbReference>
<evidence type="ECO:0000313" key="3">
    <source>
        <dbReference type="Proteomes" id="UP000245207"/>
    </source>
</evidence>
<dbReference type="Proteomes" id="UP000245207">
    <property type="component" value="Unassembled WGS sequence"/>
</dbReference>
<dbReference type="InterPro" id="IPR050823">
    <property type="entry name" value="Plant_Ser_Thr_Prot_Kinase"/>
</dbReference>
<dbReference type="GO" id="GO:0005524">
    <property type="term" value="F:ATP binding"/>
    <property type="evidence" value="ECO:0007669"/>
    <property type="project" value="UniProtKB-UniRule"/>
</dbReference>
<dbReference type="AlphaFoldDB" id="A0A2U1KTD2"/>
<dbReference type="STRING" id="35608.A0A2U1KTD2"/>
<dbReference type="GO" id="GO:0016301">
    <property type="term" value="F:kinase activity"/>
    <property type="evidence" value="ECO:0007669"/>
    <property type="project" value="UniProtKB-KW"/>
</dbReference>
<keyword evidence="2" id="KW-0808">Transferase</keyword>
<dbReference type="OrthoDB" id="784912at2759"/>
<evidence type="ECO:0000256" key="1">
    <source>
        <dbReference type="PROSITE-ProRule" id="PRU10141"/>
    </source>
</evidence>
<dbReference type="InterPro" id="IPR017441">
    <property type="entry name" value="Protein_kinase_ATP_BS"/>
</dbReference>
<protein>
    <submittedName>
        <fullName evidence="2">Protein kinase-like domain-containing protein</fullName>
    </submittedName>
</protein>
<accession>A0A2U1KTD2</accession>
<comment type="caution">
    <text evidence="2">The sequence shown here is derived from an EMBL/GenBank/DDBJ whole genome shotgun (WGS) entry which is preliminary data.</text>
</comment>
<feature type="binding site" evidence="1">
    <location>
        <position position="112"/>
    </location>
    <ligand>
        <name>ATP</name>
        <dbReference type="ChEBI" id="CHEBI:30616"/>
    </ligand>
</feature>
<reference evidence="2 3" key="1">
    <citation type="journal article" date="2018" name="Mol. Plant">
        <title>The genome of Artemisia annua provides insight into the evolution of Asteraceae family and artemisinin biosynthesis.</title>
        <authorList>
            <person name="Shen Q."/>
            <person name="Zhang L."/>
            <person name="Liao Z."/>
            <person name="Wang S."/>
            <person name="Yan T."/>
            <person name="Shi P."/>
            <person name="Liu M."/>
            <person name="Fu X."/>
            <person name="Pan Q."/>
            <person name="Wang Y."/>
            <person name="Lv Z."/>
            <person name="Lu X."/>
            <person name="Zhang F."/>
            <person name="Jiang W."/>
            <person name="Ma Y."/>
            <person name="Chen M."/>
            <person name="Hao X."/>
            <person name="Li L."/>
            <person name="Tang Y."/>
            <person name="Lv G."/>
            <person name="Zhou Y."/>
            <person name="Sun X."/>
            <person name="Brodelius P.E."/>
            <person name="Rose J.K.C."/>
            <person name="Tang K."/>
        </authorList>
    </citation>
    <scope>NUCLEOTIDE SEQUENCE [LARGE SCALE GENOMIC DNA]</scope>
    <source>
        <strain evidence="3">cv. Huhao1</strain>
        <tissue evidence="2">Leaf</tissue>
    </source>
</reference>
<proteinExistence type="predicted"/>
<gene>
    <name evidence="2" type="ORF">CTI12_AA564690</name>
</gene>
<organism evidence="2 3">
    <name type="scientific">Artemisia annua</name>
    <name type="common">Sweet wormwood</name>
    <dbReference type="NCBI Taxonomy" id="35608"/>
    <lineage>
        <taxon>Eukaryota</taxon>
        <taxon>Viridiplantae</taxon>
        <taxon>Streptophyta</taxon>
        <taxon>Embryophyta</taxon>
        <taxon>Tracheophyta</taxon>
        <taxon>Spermatophyta</taxon>
        <taxon>Magnoliopsida</taxon>
        <taxon>eudicotyledons</taxon>
        <taxon>Gunneridae</taxon>
        <taxon>Pentapetalae</taxon>
        <taxon>asterids</taxon>
        <taxon>campanulids</taxon>
        <taxon>Asterales</taxon>
        <taxon>Asteraceae</taxon>
        <taxon>Asteroideae</taxon>
        <taxon>Anthemideae</taxon>
        <taxon>Artemisiinae</taxon>
        <taxon>Artemisia</taxon>
    </lineage>
</organism>
<name>A0A2U1KTD2_ARTAN</name>
<keyword evidence="2" id="KW-0418">Kinase</keyword>
<keyword evidence="1" id="KW-0067">ATP-binding</keyword>
<dbReference type="InterPro" id="IPR011009">
    <property type="entry name" value="Kinase-like_dom_sf"/>
</dbReference>
<keyword evidence="3" id="KW-1185">Reference proteome</keyword>